<feature type="signal peptide" evidence="3">
    <location>
        <begin position="1"/>
        <end position="20"/>
    </location>
</feature>
<evidence type="ECO:0000313" key="6">
    <source>
        <dbReference type="RefSeq" id="XP_022834260.1"/>
    </source>
</evidence>
<dbReference type="Pfam" id="PF00089">
    <property type="entry name" value="Trypsin"/>
    <property type="match status" value="1"/>
</dbReference>
<feature type="domain" description="Sushi" evidence="4">
    <location>
        <begin position="24"/>
        <end position="88"/>
    </location>
</feature>
<dbReference type="AlphaFoldDB" id="A0A9J7ESN7"/>
<evidence type="ECO:0000256" key="3">
    <source>
        <dbReference type="SAM" id="SignalP"/>
    </source>
</evidence>
<dbReference type="RefSeq" id="XP_022834260.1">
    <property type="nucleotide sequence ID" value="XM_022978492.1"/>
</dbReference>
<evidence type="ECO:0000313" key="5">
    <source>
        <dbReference type="Proteomes" id="UP000301870"/>
    </source>
</evidence>
<dbReference type="GeneID" id="111362001"/>
<dbReference type="SUPFAM" id="SSF50494">
    <property type="entry name" value="Trypsin-like serine proteases"/>
    <property type="match status" value="1"/>
</dbReference>
<dbReference type="InterPro" id="IPR001254">
    <property type="entry name" value="Trypsin_dom"/>
</dbReference>
<name>A0A9J7ESN7_SPOLT</name>
<comment type="caution">
    <text evidence="2">Lacks conserved residue(s) required for the propagation of feature annotation.</text>
</comment>
<dbReference type="KEGG" id="sliu:111362001"/>
<dbReference type="Pfam" id="PF00084">
    <property type="entry name" value="Sushi"/>
    <property type="match status" value="1"/>
</dbReference>
<dbReference type="InterPro" id="IPR000436">
    <property type="entry name" value="Sushi_SCR_CCP_dom"/>
</dbReference>
<dbReference type="SMART" id="SM00032">
    <property type="entry name" value="CCP"/>
    <property type="match status" value="1"/>
</dbReference>
<dbReference type="GO" id="GO:0004252">
    <property type="term" value="F:serine-type endopeptidase activity"/>
    <property type="evidence" value="ECO:0007669"/>
    <property type="project" value="InterPro"/>
</dbReference>
<dbReference type="Gene3D" id="2.40.10.10">
    <property type="entry name" value="Trypsin-like serine proteases"/>
    <property type="match status" value="1"/>
</dbReference>
<dbReference type="PROSITE" id="PS50923">
    <property type="entry name" value="SUSHI"/>
    <property type="match status" value="1"/>
</dbReference>
<feature type="chain" id="PRO_5039946649" evidence="3">
    <location>
        <begin position="21"/>
        <end position="227"/>
    </location>
</feature>
<dbReference type="InterPro" id="IPR043504">
    <property type="entry name" value="Peptidase_S1_PA_chymotrypsin"/>
</dbReference>
<sequence>MHFHTKLALILIFAINKAVSQTVNSCTLPSAPVNGQYEVASFPSAKPGDNLQYAMLNISCLPGYEIVGNRTLICVQGLWFGEMPECTNCGVMTEGATVPPWHVTIRSPHWNDGQEFCAGSIIRGNIVISAGHCFWDEKRARLRDIDYYIMTISSRNQTGYSGGYLVSVSLPSVRGSQRRHVLQTLPYISTAKCLDSIKTSYSNFRGYLTYDKFCAGRQNGMQHRVIR</sequence>
<dbReference type="CDD" id="cd00033">
    <property type="entry name" value="CCP"/>
    <property type="match status" value="1"/>
</dbReference>
<dbReference type="Gene3D" id="2.10.70.10">
    <property type="entry name" value="Complement Module, domain 1"/>
    <property type="match status" value="1"/>
</dbReference>
<accession>A0A9J7ESN7</accession>
<evidence type="ECO:0000256" key="2">
    <source>
        <dbReference type="PROSITE-ProRule" id="PRU00302"/>
    </source>
</evidence>
<keyword evidence="2" id="KW-0768">Sushi</keyword>
<keyword evidence="5" id="KW-1185">Reference proteome</keyword>
<keyword evidence="3" id="KW-0732">Signal</keyword>
<evidence type="ECO:0000259" key="4">
    <source>
        <dbReference type="PROSITE" id="PS50923"/>
    </source>
</evidence>
<keyword evidence="1" id="KW-1015">Disulfide bond</keyword>
<dbReference type="SUPFAM" id="SSF57535">
    <property type="entry name" value="Complement control module/SCR domain"/>
    <property type="match status" value="1"/>
</dbReference>
<gene>
    <name evidence="6" type="primary">LOC111362001</name>
</gene>
<organism evidence="5 6">
    <name type="scientific">Spodoptera litura</name>
    <name type="common">Asian cotton leafworm</name>
    <dbReference type="NCBI Taxonomy" id="69820"/>
    <lineage>
        <taxon>Eukaryota</taxon>
        <taxon>Metazoa</taxon>
        <taxon>Ecdysozoa</taxon>
        <taxon>Arthropoda</taxon>
        <taxon>Hexapoda</taxon>
        <taxon>Insecta</taxon>
        <taxon>Pterygota</taxon>
        <taxon>Neoptera</taxon>
        <taxon>Endopterygota</taxon>
        <taxon>Lepidoptera</taxon>
        <taxon>Glossata</taxon>
        <taxon>Ditrysia</taxon>
        <taxon>Noctuoidea</taxon>
        <taxon>Noctuidae</taxon>
        <taxon>Amphipyrinae</taxon>
        <taxon>Spodoptera</taxon>
    </lineage>
</organism>
<protein>
    <submittedName>
        <fullName evidence="6">Uncharacterized protein LOC111362001</fullName>
    </submittedName>
</protein>
<dbReference type="OrthoDB" id="2019384at2759"/>
<dbReference type="InterPro" id="IPR009003">
    <property type="entry name" value="Peptidase_S1_PA"/>
</dbReference>
<dbReference type="InterPro" id="IPR035976">
    <property type="entry name" value="Sushi/SCR/CCP_sf"/>
</dbReference>
<evidence type="ECO:0000256" key="1">
    <source>
        <dbReference type="ARBA" id="ARBA00023157"/>
    </source>
</evidence>
<reference evidence="6" key="1">
    <citation type="submission" date="2025-08" db="UniProtKB">
        <authorList>
            <consortium name="RefSeq"/>
        </authorList>
    </citation>
    <scope>IDENTIFICATION</scope>
    <source>
        <strain evidence="6">Ishihara</strain>
        <tissue evidence="6">Whole body</tissue>
    </source>
</reference>
<proteinExistence type="predicted"/>
<dbReference type="GO" id="GO:0006508">
    <property type="term" value="P:proteolysis"/>
    <property type="evidence" value="ECO:0007669"/>
    <property type="project" value="InterPro"/>
</dbReference>
<dbReference type="Proteomes" id="UP000301870">
    <property type="component" value="Unplaced"/>
</dbReference>